<evidence type="ECO:0000313" key="1">
    <source>
        <dbReference type="Proteomes" id="UP000887576"/>
    </source>
</evidence>
<dbReference type="WBParaSite" id="JU765_v2.g20379.t1">
    <property type="protein sequence ID" value="JU765_v2.g20379.t1"/>
    <property type="gene ID" value="JU765_v2.g20379"/>
</dbReference>
<protein>
    <submittedName>
        <fullName evidence="2">Helicase C-terminal domain-containing protein</fullName>
    </submittedName>
</protein>
<organism evidence="1 2">
    <name type="scientific">Panagrolaimus sp. JU765</name>
    <dbReference type="NCBI Taxonomy" id="591449"/>
    <lineage>
        <taxon>Eukaryota</taxon>
        <taxon>Metazoa</taxon>
        <taxon>Ecdysozoa</taxon>
        <taxon>Nematoda</taxon>
        <taxon>Chromadorea</taxon>
        <taxon>Rhabditida</taxon>
        <taxon>Tylenchina</taxon>
        <taxon>Panagrolaimomorpha</taxon>
        <taxon>Panagrolaimoidea</taxon>
        <taxon>Panagrolaimidae</taxon>
        <taxon>Panagrolaimus</taxon>
    </lineage>
</organism>
<dbReference type="Proteomes" id="UP000887576">
    <property type="component" value="Unplaced"/>
</dbReference>
<proteinExistence type="predicted"/>
<accession>A0AC34QYB9</accession>
<name>A0AC34QYB9_9BILA</name>
<sequence length="1628" mass="181230">MPSMMNTMMELRKCCNHPYLIKGAEDQILQEVRDMYPEQNQHEQVTTALIQASGKLVLIDKLLPKLRQDGHKVLIFSQMVKVLDILEEFLGIKNFTYERIDGNVRGDLRQAAIDRFSKPDSDKFVFLLCTRAGGLGINLTAADTVIIFDSDWNPQNDLQAQARCHRIGQTKMVKVYRLITSNTYEREMFDRASLKLGLDKAVLQSMAPKEQNAPLTKKEVEDLLKKGAYGAVMDEDNEGSKFSEEDIETILQRRTTTITIEPGIKGSKFAKASFKSTTNEDIDVDDPNFWQKWANKAKIEIKEKNSELILEEPRSRRKRFDEYNQQNDNSNDDENSDDENNKKLRDRTTNDLRNRSGKKRRRGDDDDDEYYGTAAPPDELIFNKSEYFKLEKFILQFGWGRWDAIELCFEGEKNQKEVEHMTRTLLLHCLREFRGDERTRDYVWNLIIPSTTKDEKHVTTSKRTSTMFTDGWASKPEYNPPGFALDTAFHRHIYRHTNKLVTRVHHLHILEHNIITEKWIEKCKDPTISYQEIEFTIPTVNDPVIQGWDKDHDKCLIIGIYRHGAENYELINKDEKLLFHDKSPELLPTPMELNNRFKRIIQLELRKTETATQNSIQLKVQIQNQVATRGIWTEKEEKDFLKTLINFGVWDYSSGDKINIKWHKFRDYTPSLTRKTDGQMIENLYCILARCSLSMGTNLSDIDEYRAKQTRELPKKMCTIVMQRLTLMRKIHINFMTKDDDVRKIHIRMMPLDKMPNGWTHEHDEKMFQIADGCGISWFKIKLSKLPEFQNIKLPSEQVLFRRLFEIVATVDAGKYVGEHEQMVFEFEDDEPTEEDMLMFIVTAMFADKDKNGQAQTALQLALAAATVTQQQQPSTSSTPSTSSDLIGTSRRSQAKKKNIPTSTSTNKKEQQQKSSSLMSQADQLALQNYMALLAATTQGNKANEALQLQQQLAALMQLSQLSSTSVMAQNNALTVKALEDALNLSKKEPSKISEFEKMIAQQLGVSLPDVQLIQALDANMKISMYDPETKNKITGDKAPSITQLESWMKLNPKYRVDPSQPFMTTTQKKLVNSLLGTSSSSMGSTSSTSNSNKVNGNMNDNPGSSSSTPSTSTSEHGTLEPDMKISMYDPETKNKITGDKAPSITQLESWMKLNPKYRVDPSQPFMTTTQKKLVNSLLGTSSSSMGSTSSTSNSNKVNGNMNDNPGSSSSTPTPSTSTSEQGTLEPGEIPKPSTSKSTDYDNVSIGLWSRSTGQPLAKERWPTLRGLQNFLDKNPDYNVLSSYSTIVKNTLSKTYQNRIGGEEAVQALQAAMLLNPATAAYLLSAAGTVNPTTSAANNANANSTTALTPQQQQQQAAMDAIQMQIALSMYGPYAAMGLTGLGTGLTAGSGLTGANLNQFGSTSSTTPNTTKSSTKTTTTANSSNKNANSASSSSTTTTTTSATTSSNNVASQLLQESALTAELMSNPAFTQLLLQNTLPPTTTATNNPLAALTAELMSNPAFTQLLLQNTLPPTTAATNNPLAGYNMTEANFIQQLNALNTLQFLANQQAAAAAAANNQSTNPSTSQSTNPSTSQSTNQSTNTNSTPKPSSSSSSEKKSSTNTSTPSSSNSKKSLGKIVEDLTKGSS</sequence>
<evidence type="ECO:0000313" key="2">
    <source>
        <dbReference type="WBParaSite" id="JU765_v2.g20379.t1"/>
    </source>
</evidence>
<reference evidence="2" key="1">
    <citation type="submission" date="2022-11" db="UniProtKB">
        <authorList>
            <consortium name="WormBaseParasite"/>
        </authorList>
    </citation>
    <scope>IDENTIFICATION</scope>
</reference>